<accession>A0A914V3H0</accession>
<feature type="domain" description="MROH2B-like HEAT-repeats" evidence="3">
    <location>
        <begin position="258"/>
        <end position="868"/>
    </location>
</feature>
<dbReference type="Pfam" id="PF23221">
    <property type="entry name" value="HEAT_MROH2B_1st"/>
    <property type="match status" value="1"/>
</dbReference>
<sequence>MVQNLEGLLTALFECASVERDATTKEAISASMRSLGVKQPQLLLRTVHSFLAKHNKLAGSSRAFLLSLLNQVLNDVLDTVDEELASLIVNLATQEMTMSKEVEEEWQEAASDVLVTLGKRFCTQVMDALLQKFQPGFQPHSYVLRTLGDIAVSNVFGFVPFLSDVMSRTVPMLNSVKSDSMKAAYASAIRHFCEAVREYVANIKDAPDPSVGKNVYAGQMEAAYDAVYPWLGAKDYKVRTTVAECLGELCHIIAPSRVHEELRKLIPAMLALYKKSSIEPYSVTQGLCRLLEAACADETCPLDSYLEEILTALFPQVCEDVDYSASSAVKNRNEVFRCFHVCASRFADRLVYYLLQKMQSGQEKFKLGAISVMRHLINASGPYIVDKRSLVILGMKPALNEQNSVRVKKALCQLCVALADHGYVDAEGGEQVIVFLVRNLVPIDDSTKKQTVEVDPAAVVQLRTQCGQALQTIAKTCTTAHKLLWPYLFEFLCMENYTTALPELCRCVTILARRKIDAGEEMDFEKGFSDNPRVPGRHQVFCRLLVALNGPLDGNSKRAQEGLKLLVVLAPWFHASVAGVVGSRSEQLEKTLDEMCAMENTAKAQKRWENEVLKLLAAFVTSVSEGDWRSSLAAVMGKQLGLYNNYPDEKRFLLRCMGGVLSKIANAQFVVDHLDLMFKSVNHAVPKERNGCASAVGFCASVHTELVLTKLENIAKWEFQKKTGGFLGFIKDSIPMKSESDVEMTNLRATIMLSYGYLIYYCPIDTVTQRLEATVMRFLKPYLESAKQEAVVKEALLETIDLIAVSAHPVHLNADYTFPHRGALLNNIKEYLQPEVPEAMTNSVRVLAAKATASLAKLCPPLSEAELWSASGVLARVIFPLTAARVSKQLVGDSREVTVDSALSAFYGALEQIVKKQPTVATVATLTKMLSGYYASALDHERERSMLGTLVVLKVYFENSTDCALGRASEFSPLASLLARLVPRFGDSSSSVRASAGDATHWTLRLAYLHQGHAKDAADILAQSVAAYRSELVEANDIQAQLQLVSRLAEVIEQRLPKSQIQTYLSVIFEMILDKQTGVSCASAILLRQALSCRGDQLQNESEILISTLLLKLPDVQSVQTYTEVLSSLVAFAQHHLSIVVDILIKQPLPYSQSTVDAWHTLARDASLLPGVIDYILERLAAVGDSPYELIDGSSIKYAKIECCSLTSAFSEVVKAGEPEDVITSRVPRLLAAILLHLGALVDTHFPLQNTGKQISADLRTTVASPASLALQSVKTLLLRVRADMVIHEINEARAWNDFIDPQHFVTSIGLLSKSLAEHRPVWVRPLTDLLSVKLDTPNEAHRTVAVAVLASFVRLHPDQEGHPDTEHLEILVNALMKGLADTSIRIRKLSVRGMGDIALVSDAELEKYTTTAVSAVMAGLEDPGDHRDEVALEAMNGLNKLSARVARRQLESILVNVLLRLRPCFEKESGALRAVSFSLFGELAKAGDCDAYREQIHTNMIALLLHLHDEQAEVQKMCSRALIAIAPLLNSDDVSRVINRDLKPYETPRSYHTFLKEFCHVLALAFPDRVNYYALCCNNYFKSGSSRIRANAAYLTGYLLGGLPSDLRSTISKELIFVGLALLLKEPEVEVKVATADAIACLHAYY</sequence>
<dbReference type="Pfam" id="PF21047">
    <property type="entry name" value="HEAT_Maestro"/>
    <property type="match status" value="1"/>
</dbReference>
<dbReference type="InterPro" id="IPR055408">
    <property type="entry name" value="HEAT_MROH2B-like"/>
</dbReference>
<evidence type="ECO:0000313" key="7">
    <source>
        <dbReference type="WBParaSite" id="PSAMB.scaffold142size73247.g2473.t1"/>
    </source>
</evidence>
<dbReference type="WBParaSite" id="PSAMB.scaffold142size73247.g2473.t1">
    <property type="protein sequence ID" value="PSAMB.scaffold142size73247.g2473.t1"/>
    <property type="gene ID" value="PSAMB.scaffold142size73247.g2473"/>
</dbReference>
<evidence type="ECO:0000259" key="5">
    <source>
        <dbReference type="Pfam" id="PF23227"/>
    </source>
</evidence>
<dbReference type="InterPro" id="IPR055406">
    <property type="entry name" value="HEAT_Maestro"/>
</dbReference>
<evidence type="ECO:0000313" key="6">
    <source>
        <dbReference type="Proteomes" id="UP000887566"/>
    </source>
</evidence>
<dbReference type="Pfam" id="PF23210">
    <property type="entry name" value="HEAT_Maestro_2"/>
    <property type="match status" value="1"/>
</dbReference>
<evidence type="ECO:0000259" key="4">
    <source>
        <dbReference type="Pfam" id="PF23221"/>
    </source>
</evidence>
<evidence type="ECO:0000259" key="3">
    <source>
        <dbReference type="Pfam" id="PF23210"/>
    </source>
</evidence>
<feature type="domain" description="Maestro-like HEAT-repeats" evidence="2">
    <location>
        <begin position="940"/>
        <end position="1170"/>
    </location>
</feature>
<feature type="domain" description="MROH2B-like N-terminal HEAT-repeats" evidence="4">
    <location>
        <begin position="33"/>
        <end position="249"/>
    </location>
</feature>
<protein>
    <submittedName>
        <fullName evidence="7">Uncharacterized protein</fullName>
    </submittedName>
</protein>
<dbReference type="SUPFAM" id="SSF48371">
    <property type="entry name" value="ARM repeat"/>
    <property type="match status" value="3"/>
</dbReference>
<dbReference type="InterPro" id="IPR056282">
    <property type="entry name" value="MROH2B-like_N_HEAT"/>
</dbReference>
<evidence type="ECO:0000256" key="1">
    <source>
        <dbReference type="ARBA" id="ARBA00022737"/>
    </source>
</evidence>
<name>A0A914V3H0_9BILA</name>
<dbReference type="PANTHER" id="PTHR23120">
    <property type="entry name" value="MAESTRO-RELATED HEAT DOMAIN-CONTAINING"/>
    <property type="match status" value="1"/>
</dbReference>
<dbReference type="GO" id="GO:0005737">
    <property type="term" value="C:cytoplasm"/>
    <property type="evidence" value="ECO:0007669"/>
    <property type="project" value="TreeGrafter"/>
</dbReference>
<keyword evidence="1" id="KW-0677">Repeat</keyword>
<dbReference type="PANTHER" id="PTHR23120:SF0">
    <property type="entry name" value="MAESTRO HEAT-LIKE REPEAT FAMILY MEMBER 1"/>
    <property type="match status" value="1"/>
</dbReference>
<reference evidence="7" key="1">
    <citation type="submission" date="2022-11" db="UniProtKB">
        <authorList>
            <consortium name="WormBaseParasite"/>
        </authorList>
    </citation>
    <scope>IDENTIFICATION</scope>
</reference>
<keyword evidence="6" id="KW-1185">Reference proteome</keyword>
<proteinExistence type="predicted"/>
<dbReference type="Gene3D" id="1.25.10.10">
    <property type="entry name" value="Leucine-rich Repeat Variant"/>
    <property type="match status" value="4"/>
</dbReference>
<evidence type="ECO:0000259" key="2">
    <source>
        <dbReference type="Pfam" id="PF21047"/>
    </source>
</evidence>
<dbReference type="Pfam" id="PF23227">
    <property type="entry name" value="HEAT_MROH2B_C"/>
    <property type="match status" value="1"/>
</dbReference>
<dbReference type="InterPro" id="IPR016024">
    <property type="entry name" value="ARM-type_fold"/>
</dbReference>
<dbReference type="InterPro" id="IPR048465">
    <property type="entry name" value="Maestro-like_HEAT"/>
</dbReference>
<dbReference type="Proteomes" id="UP000887566">
    <property type="component" value="Unplaced"/>
</dbReference>
<organism evidence="6 7">
    <name type="scientific">Plectus sambesii</name>
    <dbReference type="NCBI Taxonomy" id="2011161"/>
    <lineage>
        <taxon>Eukaryota</taxon>
        <taxon>Metazoa</taxon>
        <taxon>Ecdysozoa</taxon>
        <taxon>Nematoda</taxon>
        <taxon>Chromadorea</taxon>
        <taxon>Plectida</taxon>
        <taxon>Plectina</taxon>
        <taxon>Plectoidea</taxon>
        <taxon>Plectidae</taxon>
        <taxon>Plectus</taxon>
    </lineage>
</organism>
<dbReference type="InterPro" id="IPR011989">
    <property type="entry name" value="ARM-like"/>
</dbReference>
<feature type="domain" description="Maestro/Maestro-like HEAT-repeats" evidence="5">
    <location>
        <begin position="1372"/>
        <end position="1644"/>
    </location>
</feature>
<dbReference type="InterPro" id="IPR045206">
    <property type="entry name" value="Maestro_heat-like_prot"/>
</dbReference>